<dbReference type="EMBL" id="OD567495">
    <property type="protein sequence ID" value="CAD7445744.1"/>
    <property type="molecule type" value="Genomic_DNA"/>
</dbReference>
<protein>
    <submittedName>
        <fullName evidence="2">Uncharacterized protein</fullName>
    </submittedName>
</protein>
<organism evidence="2">
    <name type="scientific">Timema bartmani</name>
    <dbReference type="NCBI Taxonomy" id="61472"/>
    <lineage>
        <taxon>Eukaryota</taxon>
        <taxon>Metazoa</taxon>
        <taxon>Ecdysozoa</taxon>
        <taxon>Arthropoda</taxon>
        <taxon>Hexapoda</taxon>
        <taxon>Insecta</taxon>
        <taxon>Pterygota</taxon>
        <taxon>Neoptera</taxon>
        <taxon>Polyneoptera</taxon>
        <taxon>Phasmatodea</taxon>
        <taxon>Timematodea</taxon>
        <taxon>Timematoidea</taxon>
        <taxon>Timematidae</taxon>
        <taxon>Timema</taxon>
    </lineage>
</organism>
<evidence type="ECO:0000256" key="1">
    <source>
        <dbReference type="SAM" id="MobiDB-lite"/>
    </source>
</evidence>
<feature type="region of interest" description="Disordered" evidence="1">
    <location>
        <begin position="133"/>
        <end position="166"/>
    </location>
</feature>
<evidence type="ECO:0000313" key="2">
    <source>
        <dbReference type="EMBL" id="CAD7445744.1"/>
    </source>
</evidence>
<proteinExistence type="predicted"/>
<name>A0A7R9F2V1_9NEOP</name>
<reference evidence="2" key="1">
    <citation type="submission" date="2020-11" db="EMBL/GenBank/DDBJ databases">
        <authorList>
            <person name="Tran Van P."/>
        </authorList>
    </citation>
    <scope>NUCLEOTIDE SEQUENCE</scope>
</reference>
<accession>A0A7R9F2V1</accession>
<sequence length="166" mass="18465">MIVKNKPTFPTNKPPLMVTRSKALRYNRLYSFDGRTGSSNLSWVNCGGNGLKKGIFRGNEPEFAWKESGKTYLSTPDLDSNLVLPVLSSRIDCEIDALYHAATEVLNVSDLRSNQRRSVGNCLGKPSDLFSFRKQQEGETGGGRGNVYIDRETKRISEPSVHSPPK</sequence>
<gene>
    <name evidence="2" type="ORF">TBIB3V08_LOCUS8092</name>
</gene>
<dbReference type="AlphaFoldDB" id="A0A7R9F2V1"/>